<reference evidence="2 3" key="1">
    <citation type="submission" date="2020-10" db="EMBL/GenBank/DDBJ databases">
        <authorList>
            <person name="Sedaghatjoo S."/>
        </authorList>
    </citation>
    <scope>NUCLEOTIDE SEQUENCE [LARGE SCALE GENOMIC DNA]</scope>
    <source>
        <strain evidence="2 3">LLFL</strain>
    </source>
</reference>
<protein>
    <submittedName>
        <fullName evidence="2">Uncharacterized protein</fullName>
    </submittedName>
</protein>
<dbReference type="AlphaFoldDB" id="A0A9N8QDU1"/>
<gene>
    <name evidence="2" type="ORF">JKILLFL_G6401</name>
</gene>
<evidence type="ECO:0000256" key="1">
    <source>
        <dbReference type="SAM" id="MobiDB-lite"/>
    </source>
</evidence>
<sequence>GSASEFSDTHQLKVTTRQAADPVVTPNTRNSTRVASNTQAACSATMQLPTRASPTGIHLQRHFSTRLATSDSGPAT</sequence>
<dbReference type="EMBL" id="CAJHJF010002377">
    <property type="protein sequence ID" value="CAD6925623.1"/>
    <property type="molecule type" value="Genomic_DNA"/>
</dbReference>
<feature type="region of interest" description="Disordered" evidence="1">
    <location>
        <begin position="1"/>
        <end position="37"/>
    </location>
</feature>
<name>A0A9N8QDU1_9BASI</name>
<keyword evidence="3" id="KW-1185">Reference proteome</keyword>
<evidence type="ECO:0000313" key="3">
    <source>
        <dbReference type="Proteomes" id="UP000836404"/>
    </source>
</evidence>
<feature type="compositionally biased region" description="Polar residues" evidence="1">
    <location>
        <begin position="66"/>
        <end position="76"/>
    </location>
</feature>
<organism evidence="2 3">
    <name type="scientific">Tilletia laevis</name>
    <dbReference type="NCBI Taxonomy" id="157183"/>
    <lineage>
        <taxon>Eukaryota</taxon>
        <taxon>Fungi</taxon>
        <taxon>Dikarya</taxon>
        <taxon>Basidiomycota</taxon>
        <taxon>Ustilaginomycotina</taxon>
        <taxon>Exobasidiomycetes</taxon>
        <taxon>Tilletiales</taxon>
        <taxon>Tilletiaceae</taxon>
        <taxon>Tilletia</taxon>
    </lineage>
</organism>
<comment type="caution">
    <text evidence="2">The sequence shown here is derived from an EMBL/GenBank/DDBJ whole genome shotgun (WGS) entry which is preliminary data.</text>
</comment>
<evidence type="ECO:0000313" key="2">
    <source>
        <dbReference type="EMBL" id="CAD6925623.1"/>
    </source>
</evidence>
<dbReference type="Proteomes" id="UP000836404">
    <property type="component" value="Unassembled WGS sequence"/>
</dbReference>
<proteinExistence type="predicted"/>
<feature type="non-terminal residue" evidence="2">
    <location>
        <position position="1"/>
    </location>
</feature>
<feature type="region of interest" description="Disordered" evidence="1">
    <location>
        <begin position="49"/>
        <end position="76"/>
    </location>
</feature>
<feature type="compositionally biased region" description="Polar residues" evidence="1">
    <location>
        <begin position="25"/>
        <end position="37"/>
    </location>
</feature>
<accession>A0A9N8QDU1</accession>